<accession>A0AAD8JJ38</accession>
<dbReference type="Proteomes" id="UP001237642">
    <property type="component" value="Unassembled WGS sequence"/>
</dbReference>
<reference evidence="1" key="2">
    <citation type="submission" date="2023-05" db="EMBL/GenBank/DDBJ databases">
        <authorList>
            <person name="Schelkunov M.I."/>
        </authorList>
    </citation>
    <scope>NUCLEOTIDE SEQUENCE</scope>
    <source>
        <strain evidence="1">Hsosn_3</strain>
        <tissue evidence="1">Leaf</tissue>
    </source>
</reference>
<dbReference type="EMBL" id="JAUIZM010000001">
    <property type="protein sequence ID" value="KAK1404444.1"/>
    <property type="molecule type" value="Genomic_DNA"/>
</dbReference>
<gene>
    <name evidence="1" type="ORF">POM88_004049</name>
</gene>
<name>A0AAD8JJ38_9APIA</name>
<evidence type="ECO:0000313" key="2">
    <source>
        <dbReference type="Proteomes" id="UP001237642"/>
    </source>
</evidence>
<comment type="caution">
    <text evidence="1">The sequence shown here is derived from an EMBL/GenBank/DDBJ whole genome shotgun (WGS) entry which is preliminary data.</text>
</comment>
<proteinExistence type="predicted"/>
<reference evidence="1" key="1">
    <citation type="submission" date="2023-02" db="EMBL/GenBank/DDBJ databases">
        <title>Genome of toxic invasive species Heracleum sosnowskyi carries increased number of genes despite the absence of recent whole-genome duplications.</title>
        <authorList>
            <person name="Schelkunov M."/>
            <person name="Shtratnikova V."/>
            <person name="Makarenko M."/>
            <person name="Klepikova A."/>
            <person name="Omelchenko D."/>
            <person name="Novikova G."/>
            <person name="Obukhova E."/>
            <person name="Bogdanov V."/>
            <person name="Penin A."/>
            <person name="Logacheva M."/>
        </authorList>
    </citation>
    <scope>NUCLEOTIDE SEQUENCE</scope>
    <source>
        <strain evidence="1">Hsosn_3</strain>
        <tissue evidence="1">Leaf</tissue>
    </source>
</reference>
<organism evidence="1 2">
    <name type="scientific">Heracleum sosnowskyi</name>
    <dbReference type="NCBI Taxonomy" id="360622"/>
    <lineage>
        <taxon>Eukaryota</taxon>
        <taxon>Viridiplantae</taxon>
        <taxon>Streptophyta</taxon>
        <taxon>Embryophyta</taxon>
        <taxon>Tracheophyta</taxon>
        <taxon>Spermatophyta</taxon>
        <taxon>Magnoliopsida</taxon>
        <taxon>eudicotyledons</taxon>
        <taxon>Gunneridae</taxon>
        <taxon>Pentapetalae</taxon>
        <taxon>asterids</taxon>
        <taxon>campanulids</taxon>
        <taxon>Apiales</taxon>
        <taxon>Apiaceae</taxon>
        <taxon>Apioideae</taxon>
        <taxon>apioid superclade</taxon>
        <taxon>Tordylieae</taxon>
        <taxon>Tordyliinae</taxon>
        <taxon>Heracleum</taxon>
    </lineage>
</organism>
<protein>
    <submittedName>
        <fullName evidence="1">Uncharacterized protein</fullName>
    </submittedName>
</protein>
<evidence type="ECO:0000313" key="1">
    <source>
        <dbReference type="EMBL" id="KAK1404444.1"/>
    </source>
</evidence>
<dbReference type="AlphaFoldDB" id="A0AAD8JJ38"/>
<keyword evidence="2" id="KW-1185">Reference proteome</keyword>
<sequence>MAEGTRIQRMDERLATQELKMGEISEGLTKTSTEHTQRFVDMELRMERMELKIGKMDSSLLELKELILGLHSSLKDVEGMETLSGTGTGIDTSQSSHSRSENAIVITDQVPHLTPPLSSASMGFNVGISMPLHTNAMLHTLPIVPPSFTSPPNTQFHYAPPTYSNPPLTHPQFQNQTPPFTSMTGTQFNWQPTIPQYRHQFSPPLYTYSTMGTDKDVACLSNNNI</sequence>